<keyword evidence="2" id="KW-1133">Transmembrane helix</keyword>
<name>A0ABX0TD09_9MICC</name>
<feature type="compositionally biased region" description="Low complexity" evidence="1">
    <location>
        <begin position="188"/>
        <end position="201"/>
    </location>
</feature>
<reference evidence="3 4" key="1">
    <citation type="submission" date="2020-03" db="EMBL/GenBank/DDBJ databases">
        <title>Genomic Encyclopedia of Type Strains, Phase III (KMG-III): the genomes of soil and plant-associated and newly described type strains.</title>
        <authorList>
            <person name="Whitman W."/>
        </authorList>
    </citation>
    <scope>NUCLEOTIDE SEQUENCE [LARGE SCALE GENOMIC DNA]</scope>
    <source>
        <strain evidence="3 4">CECT 4207</strain>
    </source>
</reference>
<gene>
    <name evidence="3" type="ORF">FHR86_000078</name>
</gene>
<evidence type="ECO:0008006" key="5">
    <source>
        <dbReference type="Google" id="ProtNLM"/>
    </source>
</evidence>
<comment type="caution">
    <text evidence="3">The sequence shown here is derived from an EMBL/GenBank/DDBJ whole genome shotgun (WGS) entry which is preliminary data.</text>
</comment>
<dbReference type="RefSeq" id="WP_239528852.1">
    <property type="nucleotide sequence ID" value="NZ_BAAAVO010000002.1"/>
</dbReference>
<evidence type="ECO:0000313" key="4">
    <source>
        <dbReference type="Proteomes" id="UP000802392"/>
    </source>
</evidence>
<keyword evidence="2" id="KW-0812">Transmembrane</keyword>
<feature type="compositionally biased region" description="Basic and acidic residues" evidence="1">
    <location>
        <begin position="175"/>
        <end position="187"/>
    </location>
</feature>
<feature type="region of interest" description="Disordered" evidence="1">
    <location>
        <begin position="169"/>
        <end position="261"/>
    </location>
</feature>
<evidence type="ECO:0000313" key="3">
    <source>
        <dbReference type="EMBL" id="NII99779.1"/>
    </source>
</evidence>
<sequence>MDWIIWVIVIVVVVAIIWWLMNRNKSKDSTLAAPPAATAPAERGAIPDTAAAAAGVAGIAGVTNLGTTAAEGSGPVREEPKASEPEVVEPEVVEPAAAEPAVVEPEVVELAATEPAVVEPAVVEPVVVEPAIEEPVLAEPTVDTSIADQPLGEEPVVAQPALHEDAAVLSAQDSAEEHEPAVEDATHGDAAAAADKAAWEASWTDASGAPVHHSEYTAPHSPTLPGAESAAAEEESPASPSGHLAADHPYGTGSSSAAHGDYPVKATSSTMTFHDEGTAGYDDAEADVWFESAAHAEAAGFRPPRRSRH</sequence>
<feature type="region of interest" description="Disordered" evidence="1">
    <location>
        <begin position="69"/>
        <end position="96"/>
    </location>
</feature>
<keyword evidence="2" id="KW-0472">Membrane</keyword>
<accession>A0ABX0TD09</accession>
<evidence type="ECO:0000256" key="1">
    <source>
        <dbReference type="SAM" id="MobiDB-lite"/>
    </source>
</evidence>
<dbReference type="Proteomes" id="UP000802392">
    <property type="component" value="Unassembled WGS sequence"/>
</dbReference>
<protein>
    <recommendedName>
        <fullName evidence="5">Membrane protein ArfC</fullName>
    </recommendedName>
</protein>
<dbReference type="EMBL" id="JAAOZD010000001">
    <property type="protein sequence ID" value="NII99779.1"/>
    <property type="molecule type" value="Genomic_DNA"/>
</dbReference>
<evidence type="ECO:0000256" key="2">
    <source>
        <dbReference type="SAM" id="Phobius"/>
    </source>
</evidence>
<feature type="transmembrane region" description="Helical" evidence="2">
    <location>
        <begin position="6"/>
        <end position="21"/>
    </location>
</feature>
<organism evidence="3 4">
    <name type="scientific">Paenarthrobacter ilicis</name>
    <dbReference type="NCBI Taxonomy" id="43665"/>
    <lineage>
        <taxon>Bacteria</taxon>
        <taxon>Bacillati</taxon>
        <taxon>Actinomycetota</taxon>
        <taxon>Actinomycetes</taxon>
        <taxon>Micrococcales</taxon>
        <taxon>Micrococcaceae</taxon>
        <taxon>Paenarthrobacter</taxon>
    </lineage>
</organism>
<keyword evidence="4" id="KW-1185">Reference proteome</keyword>
<proteinExistence type="predicted"/>